<dbReference type="Proteomes" id="UP000249396">
    <property type="component" value="Unassembled WGS sequence"/>
</dbReference>
<evidence type="ECO:0000259" key="4">
    <source>
        <dbReference type="Pfam" id="PF20703"/>
    </source>
</evidence>
<evidence type="ECO:0000256" key="3">
    <source>
        <dbReference type="SAM" id="Phobius"/>
    </source>
</evidence>
<dbReference type="Pfam" id="PF20703">
    <property type="entry name" value="nSTAND1"/>
    <property type="match status" value="2"/>
</dbReference>
<proteinExistence type="predicted"/>
<reference evidence="5 6" key="1">
    <citation type="journal article" date="2018" name="Aquat. Microb. Ecol.">
        <title>Gammaproteobacterial methanotrophs dominate.</title>
        <authorList>
            <person name="Rissanen A.J."/>
            <person name="Saarenheimo J."/>
            <person name="Tiirola M."/>
            <person name="Peura S."/>
            <person name="Aalto S.L."/>
            <person name="Karvinen A."/>
            <person name="Nykanen H."/>
        </authorList>
    </citation>
    <scope>NUCLEOTIDE SEQUENCE [LARGE SCALE GENOMIC DNA]</scope>
    <source>
        <strain evidence="5">AMbin10</strain>
    </source>
</reference>
<sequence>MTSPENKIATEPSKKTFRSPYPGLKPFQEEDLEYFFGRTTQIADIVERLETSRFVTVIGGSGSGKSSLVLAGVIPLLRTSSLRRNFAFREAGNFWVSVITTPGTNHGSDDSPIRRLARKFCGLLNPVPSSSPDSSNSEEARLDHCVELLRKPNGLNEMVKAYGRQLKDNGGVDLSQKIPSEDSSGEARFLVNINFLFLIDQFEELFHPSNDNNAEVKKDCEHLVNRIFDQFNDKDKCLQICVALTMRSEHLDDCQRYLGLPGAINKTFYLVNQLSHKEIEEAIRKPAQRFLQQQFMEAYRQAEDAGSEDLDDLEDTWPAEIPFDKNLVKQILEDVDKVRAKAEHADHLPLLQHLLFWTWQCATQRNKGKPVPDAVTLSDLREAAYADFPKGEESNPNMLTACLDYRCEMIFRGHEDKQKDWEEVFRNLAFKEPNTGYYTQKRASHDNLQKCLSGGLPKDQTLQGYLSPWLEPHGYLYWDEDSATVKVAHESLIRRWNSFRKWVDDDERKFQAYMKLLEECLPWQDNPCDANLSIGPTLQRFVDYNLSDALKNENLCSRFGELLQLDRDGGRLQDAVEDAQIFLQKSEEKEKNDEYEKLQSQQRMADQKAETELANARAEKATAEQARAKAESVLSKRTARFLWGICIVVVIFLVVSILDWQMEKKNRQFLTVYAIAAETQDAVTSQLWFNTWDGPKLPLSYLSKAIKAENDYIQKYKLLESFKQITNILSGDKPNISDYIKLGAEIRTIDSLHSVLLNNAWTLPKSYNVTLSTDNDAKPTDCDYIEAETQPPPLDIGPLAPMSEGSLDAKLVGETPSLRGGSAQSKPLQKPVAKFYPRKEMGFEQYGLMVKKVNKDAPAMTISWGHIENEKGKNNCRLIKKIITADTDSSIGFASDLSEIIITKTNQPNKNQPSEFYPLSWPLEISSYEKPDLFKIYKSKSPIIEAIKPDKTDKKEVWPILLNTKSQKFIHDVKIGETWYRLFEPYPHPNKDFDGKGGTEVNNNPDGMACKNIKKMNQSESIESIAFVDLTFLEDGVSQIFCLRIFKQEQFPFYYGELYRINHSNDENPIPLITNLYFGERPPKRVAMDKDTIRFISGTTWFEQPWSFNALLELENGVDKPNSEPKDTPDSGPFKGVKVWVEELNKDD</sequence>
<evidence type="ECO:0000256" key="1">
    <source>
        <dbReference type="SAM" id="Coils"/>
    </source>
</evidence>
<feature type="region of interest" description="Disordered" evidence="2">
    <location>
        <begin position="1"/>
        <end position="22"/>
    </location>
</feature>
<dbReference type="AlphaFoldDB" id="A0A2W4SAJ2"/>
<evidence type="ECO:0000313" key="6">
    <source>
        <dbReference type="Proteomes" id="UP000249396"/>
    </source>
</evidence>
<feature type="coiled-coil region" evidence="1">
    <location>
        <begin position="604"/>
        <end position="633"/>
    </location>
</feature>
<dbReference type="InterPro" id="IPR027417">
    <property type="entry name" value="P-loop_NTPase"/>
</dbReference>
<feature type="domain" description="Novel STAND NTPase 1" evidence="4">
    <location>
        <begin position="20"/>
        <end position="290"/>
    </location>
</feature>
<keyword evidence="1" id="KW-0175">Coiled coil</keyword>
<protein>
    <recommendedName>
        <fullName evidence="4">Novel STAND NTPase 1 domain-containing protein</fullName>
    </recommendedName>
</protein>
<organism evidence="5 6">
    <name type="scientific">Candidatus Methylumidiphilus alinenensis</name>
    <dbReference type="NCBI Taxonomy" id="2202197"/>
    <lineage>
        <taxon>Bacteria</taxon>
        <taxon>Pseudomonadati</taxon>
        <taxon>Pseudomonadota</taxon>
        <taxon>Gammaproteobacteria</taxon>
        <taxon>Methylococcales</taxon>
        <taxon>Candidatus Methylumidiphilus</taxon>
    </lineage>
</organism>
<keyword evidence="3" id="KW-0472">Membrane</keyword>
<dbReference type="SUPFAM" id="SSF52540">
    <property type="entry name" value="P-loop containing nucleoside triphosphate hydrolases"/>
    <property type="match status" value="1"/>
</dbReference>
<feature type="domain" description="Novel STAND NTPase 1" evidence="4">
    <location>
        <begin position="320"/>
        <end position="527"/>
    </location>
</feature>
<evidence type="ECO:0000313" key="5">
    <source>
        <dbReference type="EMBL" id="PZN70804.1"/>
    </source>
</evidence>
<dbReference type="InterPro" id="IPR049052">
    <property type="entry name" value="nSTAND1"/>
</dbReference>
<dbReference type="EMBL" id="QJPH01000542">
    <property type="protein sequence ID" value="PZN70804.1"/>
    <property type="molecule type" value="Genomic_DNA"/>
</dbReference>
<keyword evidence="3" id="KW-1133">Transmembrane helix</keyword>
<accession>A0A2W4SAJ2</accession>
<feature type="transmembrane region" description="Helical" evidence="3">
    <location>
        <begin position="641"/>
        <end position="660"/>
    </location>
</feature>
<comment type="caution">
    <text evidence="5">The sequence shown here is derived from an EMBL/GenBank/DDBJ whole genome shotgun (WGS) entry which is preliminary data.</text>
</comment>
<keyword evidence="3" id="KW-0812">Transmembrane</keyword>
<evidence type="ECO:0000256" key="2">
    <source>
        <dbReference type="SAM" id="MobiDB-lite"/>
    </source>
</evidence>
<name>A0A2W4SAJ2_9GAMM</name>
<gene>
    <name evidence="5" type="ORF">DM484_27820</name>
</gene>